<organism evidence="1 2">
    <name type="scientific">Panagrolaimus sp. JU765</name>
    <dbReference type="NCBI Taxonomy" id="591449"/>
    <lineage>
        <taxon>Eukaryota</taxon>
        <taxon>Metazoa</taxon>
        <taxon>Ecdysozoa</taxon>
        <taxon>Nematoda</taxon>
        <taxon>Chromadorea</taxon>
        <taxon>Rhabditida</taxon>
        <taxon>Tylenchina</taxon>
        <taxon>Panagrolaimomorpha</taxon>
        <taxon>Panagrolaimoidea</taxon>
        <taxon>Panagrolaimidae</taxon>
        <taxon>Panagrolaimus</taxon>
    </lineage>
</organism>
<dbReference type="WBParaSite" id="JU765_v2.g9421.t1">
    <property type="protein sequence ID" value="JU765_v2.g9421.t1"/>
    <property type="gene ID" value="JU765_v2.g9421"/>
</dbReference>
<evidence type="ECO:0000313" key="2">
    <source>
        <dbReference type="WBParaSite" id="JU765_v2.g9421.t1"/>
    </source>
</evidence>
<protein>
    <submittedName>
        <fullName evidence="2">Sm domain-containing protein</fullName>
    </submittedName>
</protein>
<name>A0AC34RS34_9BILA</name>
<proteinExistence type="predicted"/>
<accession>A0AC34RS34</accession>
<reference evidence="2" key="1">
    <citation type="submission" date="2022-11" db="UniProtKB">
        <authorList>
            <consortium name="WormBaseParasite"/>
        </authorList>
    </citation>
    <scope>IDENTIFICATION</scope>
</reference>
<sequence length="143" mass="15780">MKVCFGFLRLELPKNPKCRFLFKIIEKAVTMDEEDPQNVDECLNGPITQSFDQLDQQNPDNLIDSSQVQGGREVCGTLRCYGTLLNVVLGNCIEFLRDPDDPFRYTGETKALGLIVARGPAIAIVGAASGVEEIENPFNVGEE</sequence>
<dbReference type="Proteomes" id="UP000887576">
    <property type="component" value="Unplaced"/>
</dbReference>
<evidence type="ECO:0000313" key="1">
    <source>
        <dbReference type="Proteomes" id="UP000887576"/>
    </source>
</evidence>